<sequence length="427" mass="46260">MPVVSDDTPRLRLLPFRATTYAPETDLARVICPPYDVINADTRRRYERADPRNIVHLTLPRDRAGDTAHGGAPDAERYRLAAAELHRWLADHTLRTDHAPALYVYEHRAAGHRALGLVGGVGLDGPVLAHENTFPGPVADRSALMLATRAQFEPILLTYDGGGPASRIVDDVAAGAPDREVAVGTGETHRVWRIDDTSAQAAIAGDLAARSALIVDGHHRFAAYQQVAAASATEEAGLGLAMLVDARQHPLQLRGVHRSVAGLTPSAAASAAQPWFDTVDLGTHDVAAVLAEQTGTAFVIGDDERRMLLRDPHPELLDRAFPHDRPEGWRRMDAAVMTDVVLSWLWGVDDADERVRYHHEDQDALAAASRAGGVAVIVRPPALTDVLDLARRGVRMPRKSTSFAPKPWTGILMRLLGHPDVAARQPG</sequence>
<protein>
    <submittedName>
        <fullName evidence="1">Uncharacterized protein (DUF1015 family)</fullName>
    </submittedName>
</protein>
<organism evidence="1 2">
    <name type="scientific">Haloactinopolyspora alba</name>
    <dbReference type="NCBI Taxonomy" id="648780"/>
    <lineage>
        <taxon>Bacteria</taxon>
        <taxon>Bacillati</taxon>
        <taxon>Actinomycetota</taxon>
        <taxon>Actinomycetes</taxon>
        <taxon>Jiangellales</taxon>
        <taxon>Jiangellaceae</taxon>
        <taxon>Haloactinopolyspora</taxon>
    </lineage>
</organism>
<proteinExistence type="predicted"/>
<dbReference type="Pfam" id="PF06245">
    <property type="entry name" value="DUF1015"/>
    <property type="match status" value="1"/>
</dbReference>
<accession>A0A2P8E233</accession>
<dbReference type="OrthoDB" id="9781616at2"/>
<name>A0A2P8E233_9ACTN</name>
<reference evidence="1 2" key="1">
    <citation type="submission" date="2018-03" db="EMBL/GenBank/DDBJ databases">
        <title>Genomic Encyclopedia of Archaeal and Bacterial Type Strains, Phase II (KMG-II): from individual species to whole genera.</title>
        <authorList>
            <person name="Goeker M."/>
        </authorList>
    </citation>
    <scope>NUCLEOTIDE SEQUENCE [LARGE SCALE GENOMIC DNA]</scope>
    <source>
        <strain evidence="1 2">DSM 45211</strain>
    </source>
</reference>
<dbReference type="InterPro" id="IPR008323">
    <property type="entry name" value="UCP033563"/>
</dbReference>
<evidence type="ECO:0000313" key="1">
    <source>
        <dbReference type="EMBL" id="PSL03525.1"/>
    </source>
</evidence>
<dbReference type="PANTHER" id="PTHR36454:SF1">
    <property type="entry name" value="DUF1015 DOMAIN-CONTAINING PROTEIN"/>
    <property type="match status" value="1"/>
</dbReference>
<evidence type="ECO:0000313" key="2">
    <source>
        <dbReference type="Proteomes" id="UP000243528"/>
    </source>
</evidence>
<comment type="caution">
    <text evidence="1">The sequence shown here is derived from an EMBL/GenBank/DDBJ whole genome shotgun (WGS) entry which is preliminary data.</text>
</comment>
<dbReference type="PANTHER" id="PTHR36454">
    <property type="entry name" value="LMO2823 PROTEIN"/>
    <property type="match status" value="1"/>
</dbReference>
<dbReference type="AlphaFoldDB" id="A0A2P8E233"/>
<dbReference type="Proteomes" id="UP000243528">
    <property type="component" value="Unassembled WGS sequence"/>
</dbReference>
<dbReference type="EMBL" id="PYGE01000007">
    <property type="protein sequence ID" value="PSL03525.1"/>
    <property type="molecule type" value="Genomic_DNA"/>
</dbReference>
<gene>
    <name evidence="1" type="ORF">CLV30_1074</name>
</gene>
<keyword evidence="2" id="KW-1185">Reference proteome</keyword>